<dbReference type="EMBL" id="FXZE01000004">
    <property type="protein sequence ID" value="SMX79459.1"/>
    <property type="molecule type" value="Genomic_DNA"/>
</dbReference>
<dbReference type="InterPro" id="IPR007061">
    <property type="entry name" value="MST-like"/>
</dbReference>
<dbReference type="AlphaFoldDB" id="A0A2H1IW70"/>
<dbReference type="SUPFAM" id="SSF109854">
    <property type="entry name" value="DinB/YfiT-like putative metalloenzymes"/>
    <property type="match status" value="1"/>
</dbReference>
<dbReference type="Pfam" id="PF04978">
    <property type="entry name" value="MST"/>
    <property type="match status" value="1"/>
</dbReference>
<evidence type="ECO:0000313" key="1">
    <source>
        <dbReference type="EMBL" id="SMX79459.1"/>
    </source>
</evidence>
<keyword evidence="2" id="KW-1185">Reference proteome</keyword>
<protein>
    <recommendedName>
        <fullName evidence="3">DinB superfamily protein</fullName>
    </recommendedName>
</protein>
<dbReference type="Gene3D" id="1.20.120.450">
    <property type="entry name" value="dinb family like domain"/>
    <property type="match status" value="1"/>
</dbReference>
<reference evidence="2" key="1">
    <citation type="submission" date="2017-03" db="EMBL/GenBank/DDBJ databases">
        <authorList>
            <person name="Monnet C."/>
        </authorList>
    </citation>
    <scope>NUCLEOTIDE SEQUENCE [LARGE SCALE GENOMIC DNA]</scope>
    <source>
        <strain evidence="2">P10</strain>
    </source>
</reference>
<organism evidence="1 2">
    <name type="scientific">Brevibacterium antiquum</name>
    <dbReference type="NCBI Taxonomy" id="234835"/>
    <lineage>
        <taxon>Bacteria</taxon>
        <taxon>Bacillati</taxon>
        <taxon>Actinomycetota</taxon>
        <taxon>Actinomycetes</taxon>
        <taxon>Micrococcales</taxon>
        <taxon>Brevibacteriaceae</taxon>
        <taxon>Brevibacterium</taxon>
    </lineage>
</organism>
<sequence length="172" mass="19337">MSLPPTDPTEAPHERQGLEEFLDYYRAVVRRKVEGLESSDLNRTVATSSLTLGGIIKHLSLVEEIWFVEDILGQELSKPWSTVDWSAQPDWDFESAADDTPDYLLDLHAKACEQSRQILAGIADLDTLAARKPSQGDRFNVRWVLIHLIEEYARHVGHADLIRESIDGAVGD</sequence>
<evidence type="ECO:0008006" key="3">
    <source>
        <dbReference type="Google" id="ProtNLM"/>
    </source>
</evidence>
<proteinExistence type="predicted"/>
<accession>A0A2H1IW70</accession>
<evidence type="ECO:0000313" key="2">
    <source>
        <dbReference type="Proteomes" id="UP000234342"/>
    </source>
</evidence>
<dbReference type="InterPro" id="IPR034660">
    <property type="entry name" value="DinB/YfiT-like"/>
</dbReference>
<dbReference type="RefSeq" id="WP_101642631.1">
    <property type="nucleotide sequence ID" value="NZ_FXZE01000004.1"/>
</dbReference>
<name>A0A2H1IW70_9MICO</name>
<gene>
    <name evidence="1" type="ORF">BANT10_01359</name>
</gene>
<dbReference type="Proteomes" id="UP000234342">
    <property type="component" value="Unassembled WGS sequence"/>
</dbReference>